<dbReference type="Proteomes" id="UP000321917">
    <property type="component" value="Unassembled WGS sequence"/>
</dbReference>
<feature type="domain" description="ABC3 transporter permease C-terminal" evidence="8">
    <location>
        <begin position="269"/>
        <end position="384"/>
    </location>
</feature>
<keyword evidence="3 7" id="KW-0812">Transmembrane</keyword>
<feature type="transmembrane region" description="Helical" evidence="7">
    <location>
        <begin position="818"/>
        <end position="844"/>
    </location>
</feature>
<evidence type="ECO:0000313" key="11">
    <source>
        <dbReference type="Proteomes" id="UP000321525"/>
    </source>
</evidence>
<dbReference type="GO" id="GO:0005886">
    <property type="term" value="C:plasma membrane"/>
    <property type="evidence" value="ECO:0007669"/>
    <property type="project" value="UniProtKB-SubCell"/>
</dbReference>
<evidence type="ECO:0000313" key="12">
    <source>
        <dbReference type="Proteomes" id="UP000321917"/>
    </source>
</evidence>
<dbReference type="PANTHER" id="PTHR30287:SF1">
    <property type="entry name" value="INNER MEMBRANE PROTEIN"/>
    <property type="match status" value="1"/>
</dbReference>
<name>A0A5C6QSE9_9GAMM</name>
<dbReference type="RefSeq" id="WP_146797340.1">
    <property type="nucleotide sequence ID" value="NZ_VOLP01000003.1"/>
</dbReference>
<evidence type="ECO:0000259" key="8">
    <source>
        <dbReference type="Pfam" id="PF02687"/>
    </source>
</evidence>
<feature type="transmembrane region" description="Helical" evidence="7">
    <location>
        <begin position="400"/>
        <end position="418"/>
    </location>
</feature>
<feature type="transmembrane region" description="Helical" evidence="7">
    <location>
        <begin position="317"/>
        <end position="339"/>
    </location>
</feature>
<evidence type="ECO:0000256" key="7">
    <source>
        <dbReference type="SAM" id="Phobius"/>
    </source>
</evidence>
<feature type="transmembrane region" description="Helical" evidence="7">
    <location>
        <begin position="265"/>
        <end position="285"/>
    </location>
</feature>
<feature type="transmembrane region" description="Helical" evidence="7">
    <location>
        <begin position="424"/>
        <end position="443"/>
    </location>
</feature>
<dbReference type="OrthoDB" id="5292592at2"/>
<comment type="caution">
    <text evidence="10">The sequence shown here is derived from an EMBL/GenBank/DDBJ whole genome shotgun (WGS) entry which is preliminary data.</text>
</comment>
<evidence type="ECO:0000313" key="10">
    <source>
        <dbReference type="EMBL" id="TWX71481.1"/>
    </source>
</evidence>
<keyword evidence="5 7" id="KW-0472">Membrane</keyword>
<keyword evidence="4 7" id="KW-1133">Transmembrane helix</keyword>
<evidence type="ECO:0000256" key="1">
    <source>
        <dbReference type="ARBA" id="ARBA00004651"/>
    </source>
</evidence>
<keyword evidence="2" id="KW-1003">Cell membrane</keyword>
<dbReference type="Pfam" id="PF02687">
    <property type="entry name" value="FtsX"/>
    <property type="match status" value="2"/>
</dbReference>
<evidence type="ECO:0000256" key="2">
    <source>
        <dbReference type="ARBA" id="ARBA00022475"/>
    </source>
</evidence>
<evidence type="ECO:0000256" key="4">
    <source>
        <dbReference type="ARBA" id="ARBA00022989"/>
    </source>
</evidence>
<sequence>MSELRIKPSKTWVKQSLRLLHHEFRRGELTIIFLAIVLAVGTVFSLTGFSEQIKQAIITNSANTIAADRVLGSSRAIPTEYLDKSDSLSLNVASKILLDSMVFSGDNMLLSELDIISEKYPLRGEFLVKMSLDQEVPTSVSAPKQGTAYVEESILSRLNVKIGGTIEVGVLPLTIAGVIVEIPDRSYRMFVAGPAIFFNIKDIDKTQLIKPGSRVYYQYLFAGERDDIETFETWIKPQLNETQNWYDAKSAKNRLSKVLDSSEKFLSLASMLGIVLAAVAVAVASRRYGQRHQPMVAVFKALGASTSHVKKLYMLHWGLLSLISIIVGLIVGYMLMLAGVSAIESYLSLDESQLTFKPFVTAVITGLLCAIAFAIHPITELISTKPLDVIRGFSQSKLPRFGWHQVIPLLALFALLMLFSRDLIMSLSLLLGGILVSGILLLLGRLIMGAGRSAGAKAGKAWHLALANLKRRANENSVQLVSFTIAIQLLLLITVMKSSIIDEWQAQFPENTPNHYLLNIANEEIAPLQAFAEELNLDNQGFYPIFRGRLSAINGEKTVSVDDDDKGSSTTETDEAKEEEQDKPKERKGAGRELSLTWQEQLPLTNEVVEGQWWQIKETLPQVSMEKGMAERLDIKLGDELTFTIGTDEFTVPVTSIRDVDWKSRQLNFIMIFNEAAVIDIATTSISAWMISDQQKNEVYRFLSQYPTISIMDFGAIMKQLTSMIEQVSIAIELILVLVILAGSLVLVAQVQASMEERERELAILRTLGAKGSLLRNSVLFEFVALGAVAGLMASIAMEIAVFFLQTQVFEMSASFHFSYWLVGIVAGAGFVGIMGMLSCWRLLNMSSLTLIRRTM</sequence>
<proteinExistence type="predicted"/>
<feature type="transmembrane region" description="Helical" evidence="7">
    <location>
        <begin position="359"/>
        <end position="379"/>
    </location>
</feature>
<accession>A0A5C6QSE9</accession>
<dbReference type="AlphaFoldDB" id="A0A5C6QSE9"/>
<evidence type="ECO:0000256" key="3">
    <source>
        <dbReference type="ARBA" id="ARBA00022692"/>
    </source>
</evidence>
<comment type="subcellular location">
    <subcellularLocation>
        <location evidence="1">Cell membrane</location>
        <topology evidence="1">Multi-pass membrane protein</topology>
    </subcellularLocation>
</comment>
<feature type="transmembrane region" description="Helical" evidence="7">
    <location>
        <begin position="29"/>
        <end position="49"/>
    </location>
</feature>
<feature type="transmembrane region" description="Helical" evidence="7">
    <location>
        <begin position="728"/>
        <end position="749"/>
    </location>
</feature>
<evidence type="ECO:0000256" key="5">
    <source>
        <dbReference type="ARBA" id="ARBA00023136"/>
    </source>
</evidence>
<keyword evidence="11" id="KW-1185">Reference proteome</keyword>
<protein>
    <submittedName>
        <fullName evidence="10">FtsX-like permease family protein</fullName>
    </submittedName>
</protein>
<dbReference type="InterPro" id="IPR038766">
    <property type="entry name" value="Membrane_comp_ABC_pdt"/>
</dbReference>
<gene>
    <name evidence="9" type="ORF">ESZ26_01660</name>
    <name evidence="10" type="ORF">ESZ27_01270</name>
</gene>
<dbReference type="EMBL" id="VOLR01000002">
    <property type="protein sequence ID" value="TWX62569.1"/>
    <property type="molecule type" value="Genomic_DNA"/>
</dbReference>
<feature type="region of interest" description="Disordered" evidence="6">
    <location>
        <begin position="558"/>
        <end position="592"/>
    </location>
</feature>
<dbReference type="Proteomes" id="UP000321525">
    <property type="component" value="Unassembled WGS sequence"/>
</dbReference>
<organism evidence="10 12">
    <name type="scientific">Colwellia hornerae</name>
    <dbReference type="NCBI Taxonomy" id="89402"/>
    <lineage>
        <taxon>Bacteria</taxon>
        <taxon>Pseudomonadati</taxon>
        <taxon>Pseudomonadota</taxon>
        <taxon>Gammaproteobacteria</taxon>
        <taxon>Alteromonadales</taxon>
        <taxon>Colwelliaceae</taxon>
        <taxon>Colwellia</taxon>
    </lineage>
</organism>
<dbReference type="InterPro" id="IPR003838">
    <property type="entry name" value="ABC3_permease_C"/>
</dbReference>
<feature type="domain" description="ABC3 transporter permease C-terminal" evidence="8">
    <location>
        <begin position="734"/>
        <end position="847"/>
    </location>
</feature>
<evidence type="ECO:0000313" key="9">
    <source>
        <dbReference type="EMBL" id="TWX62569.1"/>
    </source>
</evidence>
<dbReference type="PANTHER" id="PTHR30287">
    <property type="entry name" value="MEMBRANE COMPONENT OF PREDICTED ABC SUPERFAMILY METABOLITE UPTAKE TRANSPORTER"/>
    <property type="match status" value="1"/>
</dbReference>
<evidence type="ECO:0000256" key="6">
    <source>
        <dbReference type="SAM" id="MobiDB-lite"/>
    </source>
</evidence>
<reference evidence="10 12" key="1">
    <citation type="submission" date="2019-07" db="EMBL/GenBank/DDBJ databases">
        <title>Genomes of sea-ice associated Colwellia species.</title>
        <authorList>
            <person name="Bowman J.P."/>
        </authorList>
    </citation>
    <scope>NUCLEOTIDE SEQUENCE [LARGE SCALE GENOMIC DNA]</scope>
    <source>
        <strain evidence="9 11">ACAM 607</strain>
        <strain evidence="10 12">IC036</strain>
    </source>
</reference>
<feature type="compositionally biased region" description="Basic and acidic residues" evidence="6">
    <location>
        <begin position="580"/>
        <end position="591"/>
    </location>
</feature>
<dbReference type="EMBL" id="VOLQ01000002">
    <property type="protein sequence ID" value="TWX71481.1"/>
    <property type="molecule type" value="Genomic_DNA"/>
</dbReference>
<feature type="transmembrane region" description="Helical" evidence="7">
    <location>
        <begin position="779"/>
        <end position="806"/>
    </location>
</feature>